<dbReference type="InterPro" id="IPR059146">
    <property type="entry name" value="Ctf19_RWD1"/>
</dbReference>
<keyword evidence="6" id="KW-1185">Reference proteome</keyword>
<feature type="compositionally biased region" description="Low complexity" evidence="2">
    <location>
        <begin position="88"/>
        <end position="112"/>
    </location>
</feature>
<reference evidence="5 6" key="1">
    <citation type="submission" date="2016-03" db="EMBL/GenBank/DDBJ databases">
        <title>How can Kluyveromyces marxianus grow so fast - potential evolutionary course in Saccharomyces Complex revealed by comparative genomics.</title>
        <authorList>
            <person name="Mo W."/>
            <person name="Lu W."/>
            <person name="Yang X."/>
            <person name="Qi J."/>
            <person name="Lv H."/>
        </authorList>
    </citation>
    <scope>NUCLEOTIDE SEQUENCE [LARGE SCALE GENOMIC DNA]</scope>
    <source>
        <strain evidence="5 6">FIM1</strain>
    </source>
</reference>
<feature type="region of interest" description="Disordered" evidence="2">
    <location>
        <begin position="1"/>
        <end position="31"/>
    </location>
</feature>
<protein>
    <submittedName>
        <fullName evidence="5">Uncharacterized protein</fullName>
    </submittedName>
</protein>
<evidence type="ECO:0000256" key="1">
    <source>
        <dbReference type="SAM" id="Coils"/>
    </source>
</evidence>
<dbReference type="InterPro" id="IPR059147">
    <property type="entry name" value="Ctf19_RWD2"/>
</dbReference>
<evidence type="ECO:0000256" key="2">
    <source>
        <dbReference type="SAM" id="MobiDB-lite"/>
    </source>
</evidence>
<evidence type="ECO:0000259" key="4">
    <source>
        <dbReference type="Pfam" id="PF22463"/>
    </source>
</evidence>
<feature type="domain" description="Ctf19 first RWD" evidence="4">
    <location>
        <begin position="137"/>
        <end position="205"/>
    </location>
</feature>
<dbReference type="Pfam" id="PF22462">
    <property type="entry name" value="Ctf19_RWD2"/>
    <property type="match status" value="1"/>
</dbReference>
<feature type="coiled-coil region" evidence="1">
    <location>
        <begin position="33"/>
        <end position="63"/>
    </location>
</feature>
<feature type="domain" description="Ctf19 second RWD" evidence="3">
    <location>
        <begin position="208"/>
        <end position="284"/>
    </location>
</feature>
<name>A0ABX6ET80_KLUMA</name>
<dbReference type="EMBL" id="CP015055">
    <property type="protein sequence ID" value="QGN14952.1"/>
    <property type="molecule type" value="Genomic_DNA"/>
</dbReference>
<gene>
    <name evidence="5" type="ORF">FIM1_1629</name>
</gene>
<dbReference type="CDD" id="cd23788">
    <property type="entry name" value="DRWD-C_KlCTF19"/>
    <property type="match status" value="1"/>
</dbReference>
<dbReference type="Pfam" id="PF22463">
    <property type="entry name" value="Ctf19_RWD1"/>
    <property type="match status" value="1"/>
</dbReference>
<feature type="region of interest" description="Disordered" evidence="2">
    <location>
        <begin position="88"/>
        <end position="114"/>
    </location>
</feature>
<accession>A0ABX6ET80</accession>
<dbReference type="Proteomes" id="UP000422736">
    <property type="component" value="Chromosome 2"/>
</dbReference>
<sequence>MDFTSSSGVGDSEANSNRSSSNSDGLSSHSDVVETDELKLIKLEEHKNQLLRQRAELLDQLSNTRVVEPRSIELDDKLLLTLLRRSQTSTGGVSSNSSSNSSSNNKNNTSTTQLLPRVLPSLNIEDRKKYLDMTLQDVVIECKNDVILLKKNGFEARFSLKLKEDSISQLDVNVNDYEIALEPLLRYVRATNNINIAMMGIIQFLRLKQLHSDMVGKIVDLGKFSSASGNTLEYKDVRVTFQIFWNLPSPYPETLILTNKIQEILDFFIHEYGIEQGITKYGSTFI</sequence>
<evidence type="ECO:0000313" key="6">
    <source>
        <dbReference type="Proteomes" id="UP000422736"/>
    </source>
</evidence>
<feature type="compositionally biased region" description="Low complexity" evidence="2">
    <location>
        <begin position="11"/>
        <end position="30"/>
    </location>
</feature>
<dbReference type="Gene3D" id="3.40.50.12050">
    <property type="match status" value="1"/>
</dbReference>
<keyword evidence="1" id="KW-0175">Coiled coil</keyword>
<evidence type="ECO:0000313" key="5">
    <source>
        <dbReference type="EMBL" id="QGN14952.1"/>
    </source>
</evidence>
<evidence type="ECO:0000259" key="3">
    <source>
        <dbReference type="Pfam" id="PF22462"/>
    </source>
</evidence>
<organism evidence="5 6">
    <name type="scientific">Kluyveromyces marxianus</name>
    <name type="common">Yeast</name>
    <name type="synonym">Candida kefyr</name>
    <dbReference type="NCBI Taxonomy" id="4911"/>
    <lineage>
        <taxon>Eukaryota</taxon>
        <taxon>Fungi</taxon>
        <taxon>Dikarya</taxon>
        <taxon>Ascomycota</taxon>
        <taxon>Saccharomycotina</taxon>
        <taxon>Saccharomycetes</taxon>
        <taxon>Saccharomycetales</taxon>
        <taxon>Saccharomycetaceae</taxon>
        <taxon>Kluyveromyces</taxon>
    </lineage>
</organism>
<proteinExistence type="predicted"/>